<proteinExistence type="predicted"/>
<accession>A0AAV4PQI1</accession>
<dbReference type="EMBL" id="BPLR01005021">
    <property type="protein sequence ID" value="GIX99253.1"/>
    <property type="molecule type" value="Genomic_DNA"/>
</dbReference>
<dbReference type="AlphaFoldDB" id="A0AAV4PQI1"/>
<evidence type="ECO:0000313" key="1">
    <source>
        <dbReference type="EMBL" id="GIX99253.1"/>
    </source>
</evidence>
<evidence type="ECO:0000313" key="2">
    <source>
        <dbReference type="Proteomes" id="UP001054945"/>
    </source>
</evidence>
<keyword evidence="2" id="KW-1185">Reference proteome</keyword>
<protein>
    <submittedName>
        <fullName evidence="1">Uncharacterized protein</fullName>
    </submittedName>
</protein>
<reference evidence="1 2" key="1">
    <citation type="submission" date="2021-06" db="EMBL/GenBank/DDBJ databases">
        <title>Caerostris extrusa draft genome.</title>
        <authorList>
            <person name="Kono N."/>
            <person name="Arakawa K."/>
        </authorList>
    </citation>
    <scope>NUCLEOTIDE SEQUENCE [LARGE SCALE GENOMIC DNA]</scope>
</reference>
<name>A0AAV4PQI1_CAEEX</name>
<organism evidence="1 2">
    <name type="scientific">Caerostris extrusa</name>
    <name type="common">Bark spider</name>
    <name type="synonym">Caerostris bankana</name>
    <dbReference type="NCBI Taxonomy" id="172846"/>
    <lineage>
        <taxon>Eukaryota</taxon>
        <taxon>Metazoa</taxon>
        <taxon>Ecdysozoa</taxon>
        <taxon>Arthropoda</taxon>
        <taxon>Chelicerata</taxon>
        <taxon>Arachnida</taxon>
        <taxon>Araneae</taxon>
        <taxon>Araneomorphae</taxon>
        <taxon>Entelegynae</taxon>
        <taxon>Araneoidea</taxon>
        <taxon>Araneidae</taxon>
        <taxon>Caerostris</taxon>
    </lineage>
</organism>
<sequence length="137" mass="15496">MSLTDSNTLNDAKLSLLKPVVVLKDISNIDSKLNPNSENKKIKEIKKLPKTANIKVPRDYNLKKKPVHLKSNVVKKNSKQVFNFYLKKKKDSKKGKQSSDISSYEISDISDNSFVETKTAKEGTFVGNWDLLEKILA</sequence>
<comment type="caution">
    <text evidence="1">The sequence shown here is derived from an EMBL/GenBank/DDBJ whole genome shotgun (WGS) entry which is preliminary data.</text>
</comment>
<dbReference type="Proteomes" id="UP001054945">
    <property type="component" value="Unassembled WGS sequence"/>
</dbReference>
<gene>
    <name evidence="1" type="ORF">CEXT_116791</name>
</gene>